<dbReference type="GO" id="GO:0000428">
    <property type="term" value="C:DNA-directed RNA polymerase complex"/>
    <property type="evidence" value="ECO:0007669"/>
    <property type="project" value="UniProtKB-KW"/>
</dbReference>
<dbReference type="InterPro" id="IPR013264">
    <property type="entry name" value="DNAG_N"/>
</dbReference>
<keyword evidence="3 12" id="KW-0808">Transferase</keyword>
<proteinExistence type="inferred from homology"/>
<evidence type="ECO:0000256" key="9">
    <source>
        <dbReference type="ARBA" id="ARBA00022842"/>
    </source>
</evidence>
<comment type="similarity">
    <text evidence="12">Belongs to the DnaG primase family.</text>
</comment>
<dbReference type="EMBL" id="FNOM01000003">
    <property type="protein sequence ID" value="SDW79308.1"/>
    <property type="molecule type" value="Genomic_DNA"/>
</dbReference>
<evidence type="ECO:0000313" key="16">
    <source>
        <dbReference type="Proteomes" id="UP000198539"/>
    </source>
</evidence>
<protein>
    <recommendedName>
        <fullName evidence="12">DNA primase</fullName>
        <ecNumber evidence="12">2.7.7.101</ecNumber>
    </recommendedName>
</protein>
<dbReference type="InterPro" id="IPR036977">
    <property type="entry name" value="DNA_primase_Znf_CHC2"/>
</dbReference>
<dbReference type="InterPro" id="IPR034151">
    <property type="entry name" value="TOPRIM_DnaG_bac"/>
</dbReference>
<dbReference type="InterPro" id="IPR037068">
    <property type="entry name" value="DNA_primase_core_N_sf"/>
</dbReference>
<comment type="subunit">
    <text evidence="12">Monomer. Interacts with DnaB.</text>
</comment>
<dbReference type="STRING" id="564137.SAMN04488238_103366"/>
<keyword evidence="8 12" id="KW-0862">Zinc</keyword>
<dbReference type="InterPro" id="IPR006171">
    <property type="entry name" value="TOPRIM_dom"/>
</dbReference>
<comment type="domain">
    <text evidence="12">Contains an N-terminal zinc-binding domain, a central core domain that contains the primase activity, and a C-terminal DnaB-binding domain.</text>
</comment>
<dbReference type="GO" id="GO:1990077">
    <property type="term" value="C:primosome complex"/>
    <property type="evidence" value="ECO:0007669"/>
    <property type="project" value="UniProtKB-KW"/>
</dbReference>
<evidence type="ECO:0000256" key="5">
    <source>
        <dbReference type="ARBA" id="ARBA00022705"/>
    </source>
</evidence>
<keyword evidence="16" id="KW-1185">Reference proteome</keyword>
<keyword evidence="6 12" id="KW-0479">Metal-binding</keyword>
<keyword evidence="9" id="KW-0460">Magnesium</keyword>
<keyword evidence="2 12" id="KW-0639">Primosome</keyword>
<dbReference type="PANTHER" id="PTHR30313:SF2">
    <property type="entry name" value="DNA PRIMASE"/>
    <property type="match status" value="1"/>
</dbReference>
<evidence type="ECO:0000256" key="2">
    <source>
        <dbReference type="ARBA" id="ARBA00022515"/>
    </source>
</evidence>
<dbReference type="Proteomes" id="UP000198539">
    <property type="component" value="Unassembled WGS sequence"/>
</dbReference>
<evidence type="ECO:0000256" key="8">
    <source>
        <dbReference type="ARBA" id="ARBA00022833"/>
    </source>
</evidence>
<dbReference type="PANTHER" id="PTHR30313">
    <property type="entry name" value="DNA PRIMASE"/>
    <property type="match status" value="1"/>
</dbReference>
<keyword evidence="10 12" id="KW-0238">DNA-binding</keyword>
<evidence type="ECO:0000256" key="3">
    <source>
        <dbReference type="ARBA" id="ARBA00022679"/>
    </source>
</evidence>
<comment type="cofactor">
    <cofactor evidence="12">
        <name>Zn(2+)</name>
        <dbReference type="ChEBI" id="CHEBI:29105"/>
    </cofactor>
    <text evidence="12">Binds 1 zinc ion per monomer.</text>
</comment>
<dbReference type="Gene3D" id="3.40.1360.10">
    <property type="match status" value="1"/>
</dbReference>
<accession>A0A1H2WFL3</accession>
<dbReference type="SUPFAM" id="SSF57783">
    <property type="entry name" value="Zinc beta-ribbon"/>
    <property type="match status" value="1"/>
</dbReference>
<dbReference type="NCBIfam" id="TIGR01391">
    <property type="entry name" value="dnaG"/>
    <property type="match status" value="1"/>
</dbReference>
<evidence type="ECO:0000313" key="15">
    <source>
        <dbReference type="EMBL" id="SDW79308.1"/>
    </source>
</evidence>
<evidence type="ECO:0000259" key="14">
    <source>
        <dbReference type="PROSITE" id="PS50880"/>
    </source>
</evidence>
<dbReference type="Gene3D" id="3.90.980.10">
    <property type="entry name" value="DNA primase, catalytic core, N-terminal domain"/>
    <property type="match status" value="1"/>
</dbReference>
<dbReference type="SMART" id="SM00400">
    <property type="entry name" value="ZnF_CHCC"/>
    <property type="match status" value="1"/>
</dbReference>
<dbReference type="PROSITE" id="PS50880">
    <property type="entry name" value="TOPRIM"/>
    <property type="match status" value="1"/>
</dbReference>
<evidence type="ECO:0000256" key="4">
    <source>
        <dbReference type="ARBA" id="ARBA00022695"/>
    </source>
</evidence>
<dbReference type="GO" id="GO:0003899">
    <property type="term" value="F:DNA-directed RNA polymerase activity"/>
    <property type="evidence" value="ECO:0007669"/>
    <property type="project" value="UniProtKB-UniRule"/>
</dbReference>
<organism evidence="15 16">
    <name type="scientific">Roseicitreum antarcticum</name>
    <dbReference type="NCBI Taxonomy" id="564137"/>
    <lineage>
        <taxon>Bacteria</taxon>
        <taxon>Pseudomonadati</taxon>
        <taxon>Pseudomonadota</taxon>
        <taxon>Alphaproteobacteria</taxon>
        <taxon>Rhodobacterales</taxon>
        <taxon>Paracoccaceae</taxon>
        <taxon>Roseicitreum</taxon>
    </lineage>
</organism>
<dbReference type="InterPro" id="IPR002694">
    <property type="entry name" value="Znf_CHC2"/>
</dbReference>
<sequence>MRMSLPPGFLDELRARVSISSVVGRKVTWDMRKSNMAKGDMWAPCPFHQEKNASFHVDDKKGFYYCFGCQAKGDVLTFLREADNMSFMEAVEVLARDAGMPMPARDPQAQQKSDRRSQLVAVMEQAARFYRMQLNSAAAADARAYLTRRGLKPDALERHGIGFAADTRQGLWAHLTGAGVAADLIVDAGLAIRPDDGGQPYDRFRGRIMFPIRDGRDRCIAFGGRAMSENARAKYLNSPETELFDKGRTLYNIGPARSACGKGTPLIVAEGYMDVIALVEGGFAAAVAPLGTAITEDQLRLIWRLAPEPVIALDGDSAGLRAGQRLMDLALPLIEAGQSMRFCLLPEKQDPDDVLRAGGPPAMQKLIDGAVPVVTLLWQRETEGQNFDSPERRAALDLRLRQSLSLIRDPSLRGHYADELRRLRQELFAPAPRAGRTFTPRRGGANAPWADRRTSVALPPLASTRSTLLGGGQATPVEDQLREAIILAILITHPGLIATFEADLDRAELSDPDHHALRLCLLRQAADPAAAVASLRDDHADALDRLMAQNHVRIAPPVHNRHDTDLARRCLAEEFAKLKARRGAARELRDAMEDLDHLADEGVTWRLSQAAAARHAAERSKLEDSADLGENRQELSKLLQNLIDDEIWVKKKH</sequence>
<dbReference type="Gene3D" id="3.90.580.10">
    <property type="entry name" value="Zinc finger, CHC2-type domain"/>
    <property type="match status" value="1"/>
</dbReference>
<evidence type="ECO:0000256" key="6">
    <source>
        <dbReference type="ARBA" id="ARBA00022723"/>
    </source>
</evidence>
<dbReference type="HAMAP" id="MF_00974">
    <property type="entry name" value="DNA_primase_DnaG"/>
    <property type="match status" value="1"/>
</dbReference>
<dbReference type="GO" id="GO:0006269">
    <property type="term" value="P:DNA replication, synthesis of primer"/>
    <property type="evidence" value="ECO:0007669"/>
    <property type="project" value="UniProtKB-UniRule"/>
</dbReference>
<comment type="function">
    <text evidence="12">RNA polymerase that catalyzes the synthesis of short RNA molecules used as primers for DNA polymerase during DNA replication.</text>
</comment>
<dbReference type="GO" id="GO:0003677">
    <property type="term" value="F:DNA binding"/>
    <property type="evidence" value="ECO:0007669"/>
    <property type="project" value="UniProtKB-KW"/>
</dbReference>
<dbReference type="GO" id="GO:0005737">
    <property type="term" value="C:cytoplasm"/>
    <property type="evidence" value="ECO:0007669"/>
    <property type="project" value="TreeGrafter"/>
</dbReference>
<evidence type="ECO:0000256" key="10">
    <source>
        <dbReference type="ARBA" id="ARBA00023125"/>
    </source>
</evidence>
<evidence type="ECO:0000256" key="7">
    <source>
        <dbReference type="ARBA" id="ARBA00022771"/>
    </source>
</evidence>
<dbReference type="SMART" id="SM00493">
    <property type="entry name" value="TOPRIM"/>
    <property type="match status" value="1"/>
</dbReference>
<dbReference type="Pfam" id="PF08275">
    <property type="entry name" value="DNAG_N"/>
    <property type="match status" value="1"/>
</dbReference>
<keyword evidence="7 12" id="KW-0863">Zinc-finger</keyword>
<dbReference type="SUPFAM" id="SSF56731">
    <property type="entry name" value="DNA primase core"/>
    <property type="match status" value="1"/>
</dbReference>
<evidence type="ECO:0000256" key="13">
    <source>
        <dbReference type="SAM" id="MobiDB-lite"/>
    </source>
</evidence>
<feature type="domain" description="Toprim" evidence="14">
    <location>
        <begin position="264"/>
        <end position="346"/>
    </location>
</feature>
<keyword evidence="4 12" id="KW-0548">Nucleotidyltransferase</keyword>
<keyword evidence="11 12" id="KW-0804">Transcription</keyword>
<name>A0A1H2WFL3_9RHOB</name>
<evidence type="ECO:0000256" key="11">
    <source>
        <dbReference type="ARBA" id="ARBA00023163"/>
    </source>
</evidence>
<dbReference type="CDD" id="cd03364">
    <property type="entry name" value="TOPRIM_DnaG_primases"/>
    <property type="match status" value="1"/>
</dbReference>
<comment type="catalytic activity">
    <reaction evidence="12">
        <text>ssDNA + n NTP = ssDNA/pppN(pN)n-1 hybrid + (n-1) diphosphate.</text>
        <dbReference type="EC" id="2.7.7.101"/>
    </reaction>
</comment>
<evidence type="ECO:0000256" key="12">
    <source>
        <dbReference type="HAMAP-Rule" id="MF_00974"/>
    </source>
</evidence>
<reference evidence="15 16" key="1">
    <citation type="submission" date="2016-10" db="EMBL/GenBank/DDBJ databases">
        <authorList>
            <person name="de Groot N.N."/>
        </authorList>
    </citation>
    <scope>NUCLEOTIDE SEQUENCE [LARGE SCALE GENOMIC DNA]</scope>
    <source>
        <strain evidence="15 16">CGMCC 1.8894</strain>
    </source>
</reference>
<dbReference type="Pfam" id="PF10410">
    <property type="entry name" value="DnaB_bind"/>
    <property type="match status" value="1"/>
</dbReference>
<dbReference type="GO" id="GO:0008270">
    <property type="term" value="F:zinc ion binding"/>
    <property type="evidence" value="ECO:0007669"/>
    <property type="project" value="UniProtKB-UniRule"/>
</dbReference>
<dbReference type="Pfam" id="PF13155">
    <property type="entry name" value="Toprim_2"/>
    <property type="match status" value="1"/>
</dbReference>
<evidence type="ECO:0000256" key="1">
    <source>
        <dbReference type="ARBA" id="ARBA00022478"/>
    </source>
</evidence>
<keyword evidence="1 12" id="KW-0240">DNA-directed RNA polymerase</keyword>
<dbReference type="EC" id="2.7.7.101" evidence="12"/>
<dbReference type="InterPro" id="IPR050219">
    <property type="entry name" value="DnaG_primase"/>
</dbReference>
<dbReference type="InterPro" id="IPR030846">
    <property type="entry name" value="DnaG_bac"/>
</dbReference>
<feature type="region of interest" description="Disordered" evidence="13">
    <location>
        <begin position="432"/>
        <end position="456"/>
    </location>
</feature>
<dbReference type="InterPro" id="IPR019475">
    <property type="entry name" value="DNA_primase_DnaB-bd"/>
</dbReference>
<dbReference type="InterPro" id="IPR006295">
    <property type="entry name" value="DNA_primase_DnaG"/>
</dbReference>
<dbReference type="AlphaFoldDB" id="A0A1H2WFL3"/>
<gene>
    <name evidence="12" type="primary">dnaG</name>
    <name evidence="15" type="ORF">SAMN04488238_103366</name>
</gene>
<keyword evidence="5 12" id="KW-0235">DNA replication</keyword>
<feature type="zinc finger region" description="CHC2-type" evidence="12">
    <location>
        <begin position="45"/>
        <end position="69"/>
    </location>
</feature>
<dbReference type="Pfam" id="PF01807">
    <property type="entry name" value="Zn_ribbon_DnaG"/>
    <property type="match status" value="1"/>
</dbReference>